<evidence type="ECO:0000313" key="2">
    <source>
        <dbReference type="EMBL" id="KAK0386846.1"/>
    </source>
</evidence>
<dbReference type="InterPro" id="IPR000073">
    <property type="entry name" value="AB_hydrolase_1"/>
</dbReference>
<dbReference type="PROSITE" id="PS51257">
    <property type="entry name" value="PROKAR_LIPOPROTEIN"/>
    <property type="match status" value="1"/>
</dbReference>
<feature type="domain" description="AB hydrolase-1" evidence="1">
    <location>
        <begin position="85"/>
        <end position="212"/>
    </location>
</feature>
<protein>
    <recommendedName>
        <fullName evidence="1">AB hydrolase-1 domain-containing protein</fullName>
    </recommendedName>
</protein>
<dbReference type="SUPFAM" id="SSF53474">
    <property type="entry name" value="alpha/beta-Hydrolases"/>
    <property type="match status" value="1"/>
</dbReference>
<reference evidence="2" key="1">
    <citation type="submission" date="2022-10" db="EMBL/GenBank/DDBJ databases">
        <title>Determination and structural analysis of whole genome sequence of Sarocladium strictum F4-1.</title>
        <authorList>
            <person name="Hu L."/>
            <person name="Jiang Y."/>
        </authorList>
    </citation>
    <scope>NUCLEOTIDE SEQUENCE</scope>
    <source>
        <strain evidence="2">F4-1</strain>
    </source>
</reference>
<keyword evidence="3" id="KW-1185">Reference proteome</keyword>
<comment type="caution">
    <text evidence="2">The sequence shown here is derived from an EMBL/GenBank/DDBJ whole genome shotgun (WGS) entry which is preliminary data.</text>
</comment>
<organism evidence="2 3">
    <name type="scientific">Sarocladium strictum</name>
    <name type="common">Black bundle disease fungus</name>
    <name type="synonym">Acremonium strictum</name>
    <dbReference type="NCBI Taxonomy" id="5046"/>
    <lineage>
        <taxon>Eukaryota</taxon>
        <taxon>Fungi</taxon>
        <taxon>Dikarya</taxon>
        <taxon>Ascomycota</taxon>
        <taxon>Pezizomycotina</taxon>
        <taxon>Sordariomycetes</taxon>
        <taxon>Hypocreomycetidae</taxon>
        <taxon>Hypocreales</taxon>
        <taxon>Sarocladiaceae</taxon>
        <taxon>Sarocladium</taxon>
    </lineage>
</organism>
<dbReference type="PANTHER" id="PTHR43194:SF2">
    <property type="entry name" value="PEROXISOMAL MEMBRANE PROTEIN LPX1"/>
    <property type="match status" value="1"/>
</dbReference>
<evidence type="ECO:0000259" key="1">
    <source>
        <dbReference type="Pfam" id="PF00561"/>
    </source>
</evidence>
<dbReference type="Gene3D" id="3.40.50.1820">
    <property type="entry name" value="alpha/beta hydrolase"/>
    <property type="match status" value="1"/>
</dbReference>
<dbReference type="Pfam" id="PF00561">
    <property type="entry name" value="Abhydrolase_1"/>
    <property type="match status" value="1"/>
</dbReference>
<accession>A0AA39GGY9</accession>
<dbReference type="AlphaFoldDB" id="A0AA39GGY9"/>
<dbReference type="PRINTS" id="PR00111">
    <property type="entry name" value="ABHYDROLASE"/>
</dbReference>
<proteinExistence type="predicted"/>
<evidence type="ECO:0000313" key="3">
    <source>
        <dbReference type="Proteomes" id="UP001175261"/>
    </source>
</evidence>
<dbReference type="InterPro" id="IPR050228">
    <property type="entry name" value="Carboxylesterase_BioH"/>
</dbReference>
<dbReference type="PANTHER" id="PTHR43194">
    <property type="entry name" value="HYDROLASE ALPHA/BETA FOLD FAMILY"/>
    <property type="match status" value="1"/>
</dbReference>
<dbReference type="Proteomes" id="UP001175261">
    <property type="component" value="Unassembled WGS sequence"/>
</dbReference>
<dbReference type="InterPro" id="IPR029058">
    <property type="entry name" value="AB_hydrolase_fold"/>
</dbReference>
<gene>
    <name evidence="2" type="ORF">NLU13_5159</name>
</gene>
<dbReference type="EMBL" id="JAPDFR010000004">
    <property type="protein sequence ID" value="KAK0386846.1"/>
    <property type="molecule type" value="Genomic_DNA"/>
</dbReference>
<name>A0AA39GGY9_SARSR</name>
<sequence length="380" mass="41860">MFRHVSFPTSLVAIAAATASACVVTISLYRCRESAAPKKIARAKSRASPADRIYPQNVYPGARDVATPYGTIKVFEWGPEEGDKVLIIQGIGTPSLGYAGIANELVANGCRVMTYDYFGRGHSDSPTDVPHDLRLYLSQMLLVLASSPLPWTGNAAFHLLGYSLGGGLAAAIAAYYPHLLRSLTIVCPGGLVRSATQLSLTDRVLYSDSFLPKWLLRVMMRRRLDPGAAGSSHDVPVEFQGGRESETNMPTWEDLMRWQLAMNEGFIDAYLSTFQHAPIYDQHEKDWRLLRDVLADRRKDHTIPGLTGGRMCIVLGAEDIYVNKDELIQDAVTVLGSEAVDIHVLEGGHEVAIANGREVAQVAMKSWMENQKALKEMTRR</sequence>